<dbReference type="PANTHER" id="PTHR22550:SF14">
    <property type="entry name" value="VWFA DOMAIN-CONTAINING PROTEIN"/>
    <property type="match status" value="1"/>
</dbReference>
<reference evidence="3 4" key="1">
    <citation type="submission" date="2016-10" db="EMBL/GenBank/DDBJ databases">
        <authorList>
            <person name="de Groot N.N."/>
        </authorList>
    </citation>
    <scope>NUCLEOTIDE SEQUENCE [LARGE SCALE GENOMIC DNA]</scope>
    <source>
        <strain evidence="3 4">DSM 6059</strain>
    </source>
</reference>
<dbReference type="Gene3D" id="3.40.50.410">
    <property type="entry name" value="von Willebrand factor, type A domain"/>
    <property type="match status" value="1"/>
</dbReference>
<feature type="transmembrane region" description="Helical" evidence="1">
    <location>
        <begin position="63"/>
        <end position="82"/>
    </location>
</feature>
<dbReference type="CDD" id="cd00198">
    <property type="entry name" value="vWFA"/>
    <property type="match status" value="1"/>
</dbReference>
<dbReference type="PANTHER" id="PTHR22550">
    <property type="entry name" value="SPORE GERMINATION PROTEIN"/>
    <property type="match status" value="1"/>
</dbReference>
<dbReference type="PROSITE" id="PS50234">
    <property type="entry name" value="VWFA"/>
    <property type="match status" value="1"/>
</dbReference>
<organism evidence="3 4">
    <name type="scientific">Pseudoalteromonas denitrificans DSM 6059</name>
    <dbReference type="NCBI Taxonomy" id="1123010"/>
    <lineage>
        <taxon>Bacteria</taxon>
        <taxon>Pseudomonadati</taxon>
        <taxon>Pseudomonadota</taxon>
        <taxon>Gammaproteobacteria</taxon>
        <taxon>Alteromonadales</taxon>
        <taxon>Pseudoalteromonadaceae</taxon>
        <taxon>Pseudoalteromonas</taxon>
    </lineage>
</organism>
<dbReference type="STRING" id="1123010.SAMN02745724_04756"/>
<feature type="transmembrane region" description="Helical" evidence="1">
    <location>
        <begin position="15"/>
        <end position="31"/>
    </location>
</feature>
<evidence type="ECO:0000259" key="2">
    <source>
        <dbReference type="PROSITE" id="PS50234"/>
    </source>
</evidence>
<feature type="domain" description="VWFA" evidence="2">
    <location>
        <begin position="95"/>
        <end position="229"/>
    </location>
</feature>
<protein>
    <submittedName>
        <fullName evidence="3">von Willebrand factor type A domain-containing protein</fullName>
    </submittedName>
</protein>
<dbReference type="InterPro" id="IPR036465">
    <property type="entry name" value="vWFA_dom_sf"/>
</dbReference>
<keyword evidence="4" id="KW-1185">Reference proteome</keyword>
<sequence length="280" mass="30940">MDFNLTQFEFLRPDILWLMLPACLLIAFVWFKKQKNGASQTVIASHLAQFIMSDAKKQAKPNLIWLILFLLISILAAAGPSWQKHTIPVYQAKHARVLVMDMSSSMYSTDIKPNRLSQARFKTLDMVELFKEGETALIAYAGSAFTISPLTSDAQTLANLIPSLSPDIMPEKGSNVLGALALAKELLQQAGYLNGDIILVTDGIDDEDMADVSDFMSNMDYKLNIYAVATEQGAPIKLPQSGFLKDQYGQIVIPKANFSALKNMTKKSSGLFSIYQTRGC</sequence>
<dbReference type="Proteomes" id="UP000198862">
    <property type="component" value="Unassembled WGS sequence"/>
</dbReference>
<evidence type="ECO:0000313" key="4">
    <source>
        <dbReference type="Proteomes" id="UP000198862"/>
    </source>
</evidence>
<dbReference type="EMBL" id="FOLO01000065">
    <property type="protein sequence ID" value="SFD52512.1"/>
    <property type="molecule type" value="Genomic_DNA"/>
</dbReference>
<keyword evidence="1" id="KW-1133">Transmembrane helix</keyword>
<proteinExistence type="predicted"/>
<dbReference type="InterPro" id="IPR050768">
    <property type="entry name" value="UPF0353/GerABKA_families"/>
</dbReference>
<evidence type="ECO:0000256" key="1">
    <source>
        <dbReference type="SAM" id="Phobius"/>
    </source>
</evidence>
<keyword evidence="1" id="KW-0472">Membrane</keyword>
<name>A0A1I1T1I9_9GAMM</name>
<dbReference type="AlphaFoldDB" id="A0A1I1T1I9"/>
<keyword evidence="1" id="KW-0812">Transmembrane</keyword>
<dbReference type="Pfam" id="PF13519">
    <property type="entry name" value="VWA_2"/>
    <property type="match status" value="1"/>
</dbReference>
<evidence type="ECO:0000313" key="3">
    <source>
        <dbReference type="EMBL" id="SFD52512.1"/>
    </source>
</evidence>
<dbReference type="SMART" id="SM00327">
    <property type="entry name" value="VWA"/>
    <property type="match status" value="1"/>
</dbReference>
<accession>A0A1I1T1I9</accession>
<dbReference type="SUPFAM" id="SSF53300">
    <property type="entry name" value="vWA-like"/>
    <property type="match status" value="1"/>
</dbReference>
<gene>
    <name evidence="3" type="ORF">SAMN02745724_04756</name>
</gene>
<dbReference type="InterPro" id="IPR002035">
    <property type="entry name" value="VWF_A"/>
</dbReference>